<dbReference type="Pfam" id="PF04286">
    <property type="entry name" value="DUF445"/>
    <property type="match status" value="1"/>
</dbReference>
<dbReference type="Proteomes" id="UP000190951">
    <property type="component" value="Chromosome"/>
</dbReference>
<dbReference type="PANTHER" id="PTHR38442">
    <property type="entry name" value="INNER MEMBRANE PROTEIN-RELATED"/>
    <property type="match status" value="1"/>
</dbReference>
<dbReference type="AlphaFoldDB" id="A0A1S8L0X7"/>
<dbReference type="InterPro" id="IPR007383">
    <property type="entry name" value="DUF445"/>
</dbReference>
<proteinExistence type="predicted"/>
<sequence>MNYKNKANIILGIVSVFFIFSFLLKYYVINNVYTDFVFTVIKAALVGSVADWFAITAIYRKPLGISFHTALIPRNREKIVEATAAFVEKELLSREAIKNKIEKNNIAVKISKTIISNKDNINLKVIQMLNEYISKADKNNIKRKIKDLGTGYLNEFYDKKRIKCVLTCIYKNDGEKILDSIFDFLIYVVKKDEVQHYIYDAMNKLKKENTKGFIFKLGLSLFEASDSVNLRDASLVVQDELLDKVRKLKNSEDAYRKKISAFIEQYLNNLQDDNVLENLKNDIFKDENIDSLIDKIFVKSKIVFNSYEAEGYLITKIIFDILSSVFEKVVKDEEKLNEICRYIETVVIDIFEEKHYVIGKFIRDTLNEFDDDKLNKFIDDKVGSDLQWIRINGSVVGGFVGMIIFLIMNFIYNPFLAPQIRRIF</sequence>
<evidence type="ECO:0000313" key="1">
    <source>
        <dbReference type="EMBL" id="URZ11068.1"/>
    </source>
</evidence>
<organism evidence="1 2">
    <name type="scientific">Clostridium felsineum</name>
    <dbReference type="NCBI Taxonomy" id="36839"/>
    <lineage>
        <taxon>Bacteria</taxon>
        <taxon>Bacillati</taxon>
        <taxon>Bacillota</taxon>
        <taxon>Clostridia</taxon>
        <taxon>Eubacteriales</taxon>
        <taxon>Clostridiaceae</taxon>
        <taxon>Clostridium</taxon>
    </lineage>
</organism>
<evidence type="ECO:0000313" key="2">
    <source>
        <dbReference type="Proteomes" id="UP000190951"/>
    </source>
</evidence>
<reference evidence="1 2" key="1">
    <citation type="submission" date="2022-04" db="EMBL/GenBank/DDBJ databases">
        <title>Genome sequence of C. roseum typestrain.</title>
        <authorList>
            <person name="Poehlein A."/>
            <person name="Schoch T."/>
            <person name="Duerre P."/>
            <person name="Daniel R."/>
        </authorList>
    </citation>
    <scope>NUCLEOTIDE SEQUENCE [LARGE SCALE GENOMIC DNA]</scope>
    <source>
        <strain evidence="1 2">DSM 7320</strain>
    </source>
</reference>
<dbReference type="STRING" id="84029.CROST_33950"/>
<accession>A0A1S8L0X7</accession>
<dbReference type="GO" id="GO:0005886">
    <property type="term" value="C:plasma membrane"/>
    <property type="evidence" value="ECO:0007669"/>
    <property type="project" value="TreeGrafter"/>
</dbReference>
<name>A0A1S8L0X7_9CLOT</name>
<dbReference type="RefSeq" id="WP_077833385.1">
    <property type="nucleotide sequence ID" value="NZ_CP096983.1"/>
</dbReference>
<dbReference type="KEGG" id="crw:CROST_017840"/>
<protein>
    <submittedName>
        <fullName evidence="1">Uncharacterized protein</fullName>
    </submittedName>
</protein>
<dbReference type="EMBL" id="CP096983">
    <property type="protein sequence ID" value="URZ11068.1"/>
    <property type="molecule type" value="Genomic_DNA"/>
</dbReference>
<keyword evidence="2" id="KW-1185">Reference proteome</keyword>
<gene>
    <name evidence="1" type="ORF">CROST_017840</name>
</gene>
<dbReference type="PANTHER" id="PTHR38442:SF1">
    <property type="entry name" value="INNER MEMBRANE PROTEIN"/>
    <property type="match status" value="1"/>
</dbReference>